<comment type="caution">
    <text evidence="7">The sequence shown here is derived from an EMBL/GenBank/DDBJ whole genome shotgun (WGS) entry which is preliminary data.</text>
</comment>
<evidence type="ECO:0000313" key="10">
    <source>
        <dbReference type="Proteomes" id="UP000236546"/>
    </source>
</evidence>
<dbReference type="GO" id="GO:0047038">
    <property type="term" value="F:D-arabinitol 2-dehydrogenase activity"/>
    <property type="evidence" value="ECO:0007669"/>
    <property type="project" value="UniProtKB-EC"/>
</dbReference>
<dbReference type="GeneID" id="29983410"/>
<gene>
    <name evidence="8" type="ORF">TGAM01_v205287</name>
    <name evidence="7" type="ORF">TGAMA5MH_09215</name>
</gene>
<dbReference type="GO" id="GO:0005975">
    <property type="term" value="P:carbohydrate metabolic process"/>
    <property type="evidence" value="ECO:0007669"/>
    <property type="project" value="UniProtKB-ARBA"/>
</dbReference>
<dbReference type="Proteomes" id="UP000054821">
    <property type="component" value="Unassembled WGS sequence"/>
</dbReference>
<dbReference type="Gene3D" id="3.40.50.720">
    <property type="entry name" value="NAD(P)-binding Rossmann-like Domain"/>
    <property type="match status" value="1"/>
</dbReference>
<name>A0A0W7VV62_9HYPO</name>
<dbReference type="PANTHER" id="PTHR42760">
    <property type="entry name" value="SHORT-CHAIN DEHYDROGENASES/REDUCTASES FAMILY MEMBER"/>
    <property type="match status" value="1"/>
</dbReference>
<dbReference type="PANTHER" id="PTHR42760:SF115">
    <property type="entry name" value="3-OXOACYL-[ACYL-CARRIER-PROTEIN] REDUCTASE FABG"/>
    <property type="match status" value="1"/>
</dbReference>
<dbReference type="InterPro" id="IPR020904">
    <property type="entry name" value="Sc_DH/Rdtase_CS"/>
</dbReference>
<dbReference type="InterPro" id="IPR036291">
    <property type="entry name" value="NAD(P)-bd_dom_sf"/>
</dbReference>
<dbReference type="Proteomes" id="UP000236546">
    <property type="component" value="Unassembled WGS sequence"/>
</dbReference>
<evidence type="ECO:0000256" key="4">
    <source>
        <dbReference type="ARBA" id="ARBA00060719"/>
    </source>
</evidence>
<evidence type="ECO:0000256" key="5">
    <source>
        <dbReference type="ARBA" id="ARBA00066831"/>
    </source>
</evidence>
<evidence type="ECO:0000256" key="2">
    <source>
        <dbReference type="ARBA" id="ARBA00022857"/>
    </source>
</evidence>
<evidence type="ECO:0000313" key="8">
    <source>
        <dbReference type="EMBL" id="PON25850.1"/>
    </source>
</evidence>
<protein>
    <recommendedName>
        <fullName evidence="6">D-arabinitol 2-dehydrogenase [ribulose-forming]</fullName>
        <ecNumber evidence="5">1.1.1.250</ecNumber>
    </recommendedName>
</protein>
<evidence type="ECO:0000256" key="1">
    <source>
        <dbReference type="ARBA" id="ARBA00006484"/>
    </source>
</evidence>
<evidence type="ECO:0000256" key="3">
    <source>
        <dbReference type="ARBA" id="ARBA00023002"/>
    </source>
</evidence>
<dbReference type="EC" id="1.1.1.250" evidence="5"/>
<comment type="similarity">
    <text evidence="1">Belongs to the short-chain dehydrogenases/reductases (SDR) family.</text>
</comment>
<dbReference type="EMBL" id="MTYH01000098">
    <property type="protein sequence ID" value="PNP38989.1"/>
    <property type="molecule type" value="Genomic_DNA"/>
</dbReference>
<reference evidence="8" key="3">
    <citation type="submission" date="2017-08" db="EMBL/GenBank/DDBJ databases">
        <title>Trichoderma gamsii strain T6085, whole genome shotgun sequencing project.</title>
        <authorList>
            <person name="Baroncelli R."/>
        </authorList>
    </citation>
    <scope>NUCLEOTIDE SEQUENCE</scope>
    <source>
        <strain evidence="8">T6085</strain>
    </source>
</reference>
<dbReference type="FunFam" id="3.40.50.720:FF:000240">
    <property type="entry name" value="SDR family oxidoreductase"/>
    <property type="match status" value="1"/>
</dbReference>
<reference evidence="8 9" key="1">
    <citation type="journal article" date="2016" name="Genome Announc.">
        <title>Draft Whole-Genome Sequence of Trichoderma gamsii T6085, a Promising Biocontrol Agent of Fusarium Head Blight on Wheat.</title>
        <authorList>
            <person name="Baroncelli R."/>
            <person name="Zapparata A."/>
            <person name="Piaggeschi G."/>
            <person name="Sarrocco S."/>
            <person name="Vannacci G."/>
        </authorList>
    </citation>
    <scope>NUCLEOTIDE SEQUENCE [LARGE SCALE GENOMIC DNA]</scope>
    <source>
        <strain evidence="8 9">T6085</strain>
    </source>
</reference>
<dbReference type="OrthoDB" id="47007at2759"/>
<comment type="pathway">
    <text evidence="4">Carbohydrate metabolism; D-arabinitol metabolism.</text>
</comment>
<evidence type="ECO:0000256" key="6">
    <source>
        <dbReference type="ARBA" id="ARBA00070881"/>
    </source>
</evidence>
<evidence type="ECO:0000313" key="9">
    <source>
        <dbReference type="Proteomes" id="UP000054821"/>
    </source>
</evidence>
<dbReference type="PROSITE" id="PS00061">
    <property type="entry name" value="ADH_SHORT"/>
    <property type="match status" value="1"/>
</dbReference>
<evidence type="ECO:0000313" key="7">
    <source>
        <dbReference type="EMBL" id="PNP38989.1"/>
    </source>
</evidence>
<dbReference type="EMBL" id="JPDN02000016">
    <property type="protein sequence ID" value="PON25850.1"/>
    <property type="molecule type" value="Genomic_DNA"/>
</dbReference>
<dbReference type="RefSeq" id="XP_018663365.1">
    <property type="nucleotide sequence ID" value="XM_018803327.1"/>
</dbReference>
<dbReference type="AlphaFoldDB" id="A0A0W7VV62"/>
<dbReference type="SUPFAM" id="SSF51735">
    <property type="entry name" value="NAD(P)-binding Rossmann-fold domains"/>
    <property type="match status" value="1"/>
</dbReference>
<dbReference type="PRINTS" id="PR00081">
    <property type="entry name" value="GDHRDH"/>
</dbReference>
<accession>A0A0W7VV62</accession>
<organism evidence="7 10">
    <name type="scientific">Trichoderma gamsii</name>
    <dbReference type="NCBI Taxonomy" id="398673"/>
    <lineage>
        <taxon>Eukaryota</taxon>
        <taxon>Fungi</taxon>
        <taxon>Dikarya</taxon>
        <taxon>Ascomycota</taxon>
        <taxon>Pezizomycotina</taxon>
        <taxon>Sordariomycetes</taxon>
        <taxon>Hypocreomycetidae</taxon>
        <taxon>Hypocreales</taxon>
        <taxon>Hypocreaceae</taxon>
        <taxon>Trichoderma</taxon>
    </lineage>
</organism>
<sequence length="303" mass="31629">MASSNSHANDRSNLTSRVLPEMTLSPGRDAALDARIDSLHPAARDSVAGRFSIVGNAIVTGGTGAIGTVVSRAMLQHGLSGLMLFDLNVGASRDAVQALRREFPAAKITALEVDVTDEEAVAAAVAETVQLLGSVDMLVCLAGIVGCAHALDMPISQWRKILDINTTGAFICAQAAARQMVAQGNGGRIIFTASISAHRVNFPQPQVAYNVSKGALLMLKNSLAAEWAKYGITVNSISPGYMDTVLNEGEGLAAARKIWSERNPAGRMGVPEELAGVVVMMLSRAGSYMNGADVVVDGGGHVF</sequence>
<dbReference type="STRING" id="398673.A0A0W7VV62"/>
<dbReference type="PRINTS" id="PR00080">
    <property type="entry name" value="SDRFAMILY"/>
</dbReference>
<keyword evidence="2" id="KW-0521">NADP</keyword>
<keyword evidence="3" id="KW-0560">Oxidoreductase</keyword>
<keyword evidence="9" id="KW-1185">Reference proteome</keyword>
<dbReference type="InterPro" id="IPR002347">
    <property type="entry name" value="SDR_fam"/>
</dbReference>
<dbReference type="Pfam" id="PF13561">
    <property type="entry name" value="adh_short_C2"/>
    <property type="match status" value="1"/>
</dbReference>
<proteinExistence type="inferred from homology"/>
<reference evidence="7 10" key="2">
    <citation type="submission" date="2017-02" db="EMBL/GenBank/DDBJ databases">
        <title>Genomes of Trichoderma spp. with biocontrol activity.</title>
        <authorList>
            <person name="Gardiner D."/>
            <person name="Kazan K."/>
            <person name="Vos C."/>
            <person name="Harvey P."/>
        </authorList>
    </citation>
    <scope>NUCLEOTIDE SEQUENCE [LARGE SCALE GENOMIC DNA]</scope>
    <source>
        <strain evidence="7 10">A5MH</strain>
    </source>
</reference>